<organism evidence="1 2">
    <name type="scientific">Amborella trichopoda</name>
    <dbReference type="NCBI Taxonomy" id="13333"/>
    <lineage>
        <taxon>Eukaryota</taxon>
        <taxon>Viridiplantae</taxon>
        <taxon>Streptophyta</taxon>
        <taxon>Embryophyta</taxon>
        <taxon>Tracheophyta</taxon>
        <taxon>Spermatophyta</taxon>
        <taxon>Magnoliopsida</taxon>
        <taxon>Amborellales</taxon>
        <taxon>Amborellaceae</taxon>
        <taxon>Amborella</taxon>
    </lineage>
</organism>
<sequence>RFQQEHWKALSQKMGVVGIHEKNPMREWVRSWQLKKKESKEEKRRRGAC</sequence>
<reference evidence="2" key="1">
    <citation type="journal article" date="2013" name="Science">
        <title>The Amborella genome and the evolution of flowering plants.</title>
        <authorList>
            <consortium name="Amborella Genome Project"/>
        </authorList>
    </citation>
    <scope>NUCLEOTIDE SEQUENCE [LARGE SCALE GENOMIC DNA]</scope>
</reference>
<dbReference type="Gramene" id="ERM98992">
    <property type="protein sequence ID" value="ERM98992"/>
    <property type="gene ID" value="AMTR_s00360p00012900"/>
</dbReference>
<name>W1NTW5_AMBTC</name>
<dbReference type="EMBL" id="KI395063">
    <property type="protein sequence ID" value="ERM98992.1"/>
    <property type="molecule type" value="Genomic_DNA"/>
</dbReference>
<gene>
    <name evidence="1" type="ORF">AMTR_s00360p00012900</name>
</gene>
<proteinExistence type="predicted"/>
<evidence type="ECO:0000313" key="2">
    <source>
        <dbReference type="Proteomes" id="UP000017836"/>
    </source>
</evidence>
<dbReference type="Proteomes" id="UP000017836">
    <property type="component" value="Unassembled WGS sequence"/>
</dbReference>
<dbReference type="AlphaFoldDB" id="W1NTW5"/>
<feature type="non-terminal residue" evidence="1">
    <location>
        <position position="1"/>
    </location>
</feature>
<protein>
    <submittedName>
        <fullName evidence="1">Uncharacterized protein</fullName>
    </submittedName>
</protein>
<dbReference type="HOGENOM" id="CLU_3147532_0_0_1"/>
<accession>W1NTW5</accession>
<keyword evidence="2" id="KW-1185">Reference proteome</keyword>
<evidence type="ECO:0000313" key="1">
    <source>
        <dbReference type="EMBL" id="ERM98992.1"/>
    </source>
</evidence>